<dbReference type="KEGG" id="kyr:CVV65_08285"/>
<reference evidence="15" key="1">
    <citation type="submission" date="2017-11" db="EMBL/GenBank/DDBJ databases">
        <title>Complete Genome Sequence of Kyrpidia sp. Strain EA-1, a thermophilic, hydrogen-oxidizing Bacterium, isolated from the Azores.</title>
        <authorList>
            <person name="Reiner J.E."/>
            <person name="Lapp C.J."/>
            <person name="Bunk B."/>
            <person name="Gescher J."/>
        </authorList>
    </citation>
    <scope>NUCLEOTIDE SEQUENCE [LARGE SCALE GENOMIC DNA]</scope>
    <source>
        <strain evidence="15">EA-1</strain>
    </source>
</reference>
<feature type="region of interest" description="Interaction with substrate tRNA" evidence="10">
    <location>
        <begin position="34"/>
        <end position="37"/>
    </location>
</feature>
<protein>
    <recommendedName>
        <fullName evidence="10">tRNA dimethylallyltransferase</fullName>
        <ecNumber evidence="10">2.5.1.75</ecNumber>
    </recommendedName>
    <alternativeName>
        <fullName evidence="10">Dimethylallyl diphosphate:tRNA dimethylallyltransferase</fullName>
        <shortName evidence="10">DMAPP:tRNA dimethylallyltransferase</shortName>
        <shortName evidence="10">DMATase</shortName>
    </alternativeName>
    <alternativeName>
        <fullName evidence="10">Isopentenyl-diphosphate:tRNA isopentenyltransferase</fullName>
        <shortName evidence="10">IPP transferase</shortName>
        <shortName evidence="10">IPPT</shortName>
        <shortName evidence="10">IPTase</shortName>
    </alternativeName>
</protein>
<dbReference type="EC" id="2.5.1.75" evidence="10"/>
<evidence type="ECO:0000256" key="13">
    <source>
        <dbReference type="RuleBase" id="RU003785"/>
    </source>
</evidence>
<dbReference type="GO" id="GO:0052381">
    <property type="term" value="F:tRNA dimethylallyltransferase activity"/>
    <property type="evidence" value="ECO:0007669"/>
    <property type="project" value="UniProtKB-UniRule"/>
</dbReference>
<feature type="site" description="Interaction with substrate tRNA" evidence="10">
    <location>
        <position position="123"/>
    </location>
</feature>
<dbReference type="InterPro" id="IPR027417">
    <property type="entry name" value="P-loop_NTPase"/>
</dbReference>
<sequence length="311" mass="35025">MNPVLFIVGPTATGKSDVAIRVAQQIGGEIISADSMQIYRGMDIGTAKIPPEERQGVPHHLIDVVDPDTPFTVVDYQRLALETIENVSQRGMRAIVVGGTGLYVKSLTHGLDFSPAGEDPGYRQELRARAAREGPEALHRLLAEVDPETARRLHPHDVRRVIRALEIYHLTGLPMSHAAGRRGSRIPFLMFGLTMERAALYRRINDRVIQMVKQGWVQEVQRLLERGYSRNLTSMQAIGYKELADYLAGEMTLDEAIERIQRGTRRYAKRQWSWFRAQPVHQWLDVGGISLEETGRKIVEAIGGRKGFRKA</sequence>
<name>A0A2K8N6D5_9BACL</name>
<feature type="binding site" evidence="10">
    <location>
        <begin position="11"/>
        <end position="16"/>
    </location>
    <ligand>
        <name>substrate</name>
    </ligand>
</feature>
<proteinExistence type="inferred from homology"/>
<dbReference type="Pfam" id="PF01715">
    <property type="entry name" value="IPPT"/>
    <property type="match status" value="1"/>
</dbReference>
<evidence type="ECO:0000256" key="11">
    <source>
        <dbReference type="RuleBase" id="RU003783"/>
    </source>
</evidence>
<keyword evidence="4 10" id="KW-0808">Transferase</keyword>
<dbReference type="PANTHER" id="PTHR11088">
    <property type="entry name" value="TRNA DIMETHYLALLYLTRANSFERASE"/>
    <property type="match status" value="1"/>
</dbReference>
<keyword evidence="6 10" id="KW-0547">Nucleotide-binding</keyword>
<dbReference type="GO" id="GO:0006400">
    <property type="term" value="P:tRNA modification"/>
    <property type="evidence" value="ECO:0007669"/>
    <property type="project" value="TreeGrafter"/>
</dbReference>
<keyword evidence="8 10" id="KW-0460">Magnesium</keyword>
<keyword evidence="5 10" id="KW-0819">tRNA processing</keyword>
<dbReference type="AlphaFoldDB" id="A0A2K8N6D5"/>
<dbReference type="PANTHER" id="PTHR11088:SF60">
    <property type="entry name" value="TRNA DIMETHYLALLYLTRANSFERASE"/>
    <property type="match status" value="1"/>
</dbReference>
<evidence type="ECO:0000256" key="7">
    <source>
        <dbReference type="ARBA" id="ARBA00022840"/>
    </source>
</evidence>
<evidence type="ECO:0000256" key="5">
    <source>
        <dbReference type="ARBA" id="ARBA00022694"/>
    </source>
</evidence>
<evidence type="ECO:0000256" key="9">
    <source>
        <dbReference type="ARBA" id="ARBA00049563"/>
    </source>
</evidence>
<comment type="cofactor">
    <cofactor evidence="1 10">
        <name>Mg(2+)</name>
        <dbReference type="ChEBI" id="CHEBI:18420"/>
    </cofactor>
</comment>
<comment type="catalytic activity">
    <reaction evidence="9 10 11">
        <text>adenosine(37) in tRNA + dimethylallyl diphosphate = N(6)-dimethylallyladenosine(37) in tRNA + diphosphate</text>
        <dbReference type="Rhea" id="RHEA:26482"/>
        <dbReference type="Rhea" id="RHEA-COMP:10162"/>
        <dbReference type="Rhea" id="RHEA-COMP:10375"/>
        <dbReference type="ChEBI" id="CHEBI:33019"/>
        <dbReference type="ChEBI" id="CHEBI:57623"/>
        <dbReference type="ChEBI" id="CHEBI:74411"/>
        <dbReference type="ChEBI" id="CHEBI:74415"/>
        <dbReference type="EC" id="2.5.1.75"/>
    </reaction>
</comment>
<evidence type="ECO:0000313" key="14">
    <source>
        <dbReference type="EMBL" id="ATY84919.1"/>
    </source>
</evidence>
<dbReference type="Gene3D" id="1.10.20.140">
    <property type="match status" value="1"/>
</dbReference>
<dbReference type="FunFam" id="1.10.20.140:FF:000001">
    <property type="entry name" value="tRNA dimethylallyltransferase"/>
    <property type="match status" value="1"/>
</dbReference>
<gene>
    <name evidence="10" type="primary">miaA</name>
    <name evidence="14" type="ORF">CVV65_08285</name>
</gene>
<dbReference type="InterPro" id="IPR039657">
    <property type="entry name" value="Dimethylallyltransferase"/>
</dbReference>
<evidence type="ECO:0000256" key="8">
    <source>
        <dbReference type="ARBA" id="ARBA00022842"/>
    </source>
</evidence>
<comment type="subunit">
    <text evidence="10">Monomer.</text>
</comment>
<dbReference type="OrthoDB" id="9776390at2"/>
<evidence type="ECO:0000313" key="15">
    <source>
        <dbReference type="Proteomes" id="UP000231932"/>
    </source>
</evidence>
<dbReference type="Proteomes" id="UP000231932">
    <property type="component" value="Chromosome"/>
</dbReference>
<comment type="caution">
    <text evidence="10">Lacks conserved residue(s) required for the propagation of feature annotation.</text>
</comment>
<dbReference type="Gene3D" id="3.40.50.300">
    <property type="entry name" value="P-loop containing nucleotide triphosphate hydrolases"/>
    <property type="match status" value="1"/>
</dbReference>
<evidence type="ECO:0000256" key="1">
    <source>
        <dbReference type="ARBA" id="ARBA00001946"/>
    </source>
</evidence>
<organism evidence="14 15">
    <name type="scientific">Kyrpidia spormannii</name>
    <dbReference type="NCBI Taxonomy" id="2055160"/>
    <lineage>
        <taxon>Bacteria</taxon>
        <taxon>Bacillati</taxon>
        <taxon>Bacillota</taxon>
        <taxon>Bacilli</taxon>
        <taxon>Bacillales</taxon>
        <taxon>Alicyclobacillaceae</taxon>
        <taxon>Kyrpidia</taxon>
    </lineage>
</organism>
<dbReference type="GO" id="GO:0005524">
    <property type="term" value="F:ATP binding"/>
    <property type="evidence" value="ECO:0007669"/>
    <property type="project" value="UniProtKB-UniRule"/>
</dbReference>
<keyword evidence="7 10" id="KW-0067">ATP-binding</keyword>
<evidence type="ECO:0000256" key="2">
    <source>
        <dbReference type="ARBA" id="ARBA00003213"/>
    </source>
</evidence>
<dbReference type="SUPFAM" id="SSF52540">
    <property type="entry name" value="P-loop containing nucleoside triphosphate hydrolases"/>
    <property type="match status" value="2"/>
</dbReference>
<dbReference type="RefSeq" id="WP_100667722.1">
    <property type="nucleotide sequence ID" value="NZ_CP024955.1"/>
</dbReference>
<feature type="binding site" evidence="10">
    <location>
        <begin position="9"/>
        <end position="16"/>
    </location>
    <ligand>
        <name>ATP</name>
        <dbReference type="ChEBI" id="CHEBI:30616"/>
    </ligand>
</feature>
<comment type="function">
    <text evidence="2 10 12">Catalyzes the transfer of a dimethylallyl group onto the adenine at position 37 in tRNAs that read codons beginning with uridine, leading to the formation of N6-(dimethylallyl)adenosine (i(6)A).</text>
</comment>
<accession>A0A2K8N6D5</accession>
<comment type="similarity">
    <text evidence="3 10 13">Belongs to the IPP transferase family.</text>
</comment>
<dbReference type="EMBL" id="CP024955">
    <property type="protein sequence ID" value="ATY84919.1"/>
    <property type="molecule type" value="Genomic_DNA"/>
</dbReference>
<dbReference type="InterPro" id="IPR018022">
    <property type="entry name" value="IPT"/>
</dbReference>
<evidence type="ECO:0000256" key="12">
    <source>
        <dbReference type="RuleBase" id="RU003784"/>
    </source>
</evidence>
<dbReference type="HAMAP" id="MF_00185">
    <property type="entry name" value="IPP_trans"/>
    <property type="match status" value="1"/>
</dbReference>
<feature type="site" description="Interaction with substrate tRNA" evidence="10">
    <location>
        <position position="100"/>
    </location>
</feature>
<keyword evidence="15" id="KW-1185">Reference proteome</keyword>
<dbReference type="NCBIfam" id="TIGR00174">
    <property type="entry name" value="miaA"/>
    <property type="match status" value="1"/>
</dbReference>
<evidence type="ECO:0000256" key="10">
    <source>
        <dbReference type="HAMAP-Rule" id="MF_00185"/>
    </source>
</evidence>
<evidence type="ECO:0000256" key="4">
    <source>
        <dbReference type="ARBA" id="ARBA00022679"/>
    </source>
</evidence>
<evidence type="ECO:0000256" key="3">
    <source>
        <dbReference type="ARBA" id="ARBA00005842"/>
    </source>
</evidence>
<evidence type="ECO:0000256" key="6">
    <source>
        <dbReference type="ARBA" id="ARBA00022741"/>
    </source>
</evidence>